<dbReference type="PANTHER" id="PTHR35201:SF4">
    <property type="entry name" value="BETA-PINACENE SYNTHASE-RELATED"/>
    <property type="match status" value="1"/>
</dbReference>
<dbReference type="EC" id="4.2.3.-" evidence="2"/>
<dbReference type="InterPro" id="IPR034686">
    <property type="entry name" value="Terpene_cyclase-like_2"/>
</dbReference>
<dbReference type="Proteomes" id="UP000265768">
    <property type="component" value="Unassembled WGS sequence"/>
</dbReference>
<name>A0A3A4B2K4_9ACTN</name>
<dbReference type="Pfam" id="PF19086">
    <property type="entry name" value="Terpene_syn_C_2"/>
    <property type="match status" value="1"/>
</dbReference>
<evidence type="ECO:0000313" key="4">
    <source>
        <dbReference type="Proteomes" id="UP000265768"/>
    </source>
</evidence>
<keyword evidence="1 2" id="KW-0456">Lyase</keyword>
<protein>
    <recommendedName>
        <fullName evidence="2">Terpene synthase</fullName>
        <ecNumber evidence="2">4.2.3.-</ecNumber>
    </recommendedName>
</protein>
<dbReference type="SFLD" id="SFLDG01020">
    <property type="entry name" value="Terpene_Cyclase_Like_2"/>
    <property type="match status" value="1"/>
</dbReference>
<dbReference type="GO" id="GO:0010333">
    <property type="term" value="F:terpene synthase activity"/>
    <property type="evidence" value="ECO:0007669"/>
    <property type="project" value="InterPro"/>
</dbReference>
<dbReference type="EMBL" id="QZEY01000004">
    <property type="protein sequence ID" value="RJL32405.1"/>
    <property type="molecule type" value="Genomic_DNA"/>
</dbReference>
<dbReference type="SUPFAM" id="SSF48576">
    <property type="entry name" value="Terpenoid synthases"/>
    <property type="match status" value="1"/>
</dbReference>
<evidence type="ECO:0000313" key="3">
    <source>
        <dbReference type="EMBL" id="RJL32405.1"/>
    </source>
</evidence>
<evidence type="ECO:0000256" key="1">
    <source>
        <dbReference type="ARBA" id="ARBA00023239"/>
    </source>
</evidence>
<comment type="similarity">
    <text evidence="2">Belongs to the terpene synthase family.</text>
</comment>
<comment type="cofactor">
    <cofactor evidence="2">
        <name>Mg(2+)</name>
        <dbReference type="ChEBI" id="CHEBI:18420"/>
    </cofactor>
</comment>
<dbReference type="GO" id="GO:0046872">
    <property type="term" value="F:metal ion binding"/>
    <property type="evidence" value="ECO:0007669"/>
    <property type="project" value="UniProtKB-KW"/>
</dbReference>
<reference evidence="3 4" key="1">
    <citation type="submission" date="2018-09" db="EMBL/GenBank/DDBJ databases">
        <title>YIM 75507 draft genome.</title>
        <authorList>
            <person name="Tang S."/>
            <person name="Feng Y."/>
        </authorList>
    </citation>
    <scope>NUCLEOTIDE SEQUENCE [LARGE SCALE GENOMIC DNA]</scope>
    <source>
        <strain evidence="3 4">YIM 75507</strain>
    </source>
</reference>
<sequence>MPFPHRINPLLPEAEAHVYDWVRRFRLTGTQAACERFDAWRIGYFASMTSPDVDRARLFLTAEFMSWLFLFDDQFDEGVLGRDPAAVDAVMEAMLDRIPVGRPADTPPSSPLQAALDDMWRQMRGYMPESWQERYRASMKLYFDAYCRETRNRLQGRIPGVEEFVEIRRGGGAMPACVDVGELAAGREVPARVLETPEYQELRLITADVVCWNNDVFSLRKELVHGECTNLVMSIAHERGVSLQEAVDEAVAMANARLRTFVEIEPQLPKLMDSLDVPPEDQETVLGAVEVMKGWIRGNYDWSVDTTRYSKVVASEQGRDPEYLERLLSVPAVPRPRSGQSACAPQP</sequence>
<dbReference type="SFLD" id="SFLDS00005">
    <property type="entry name" value="Isoprenoid_Synthase_Type_I"/>
    <property type="match status" value="1"/>
</dbReference>
<keyword evidence="2" id="KW-0479">Metal-binding</keyword>
<dbReference type="AlphaFoldDB" id="A0A3A4B2K4"/>
<comment type="caution">
    <text evidence="3">The sequence shown here is derived from an EMBL/GenBank/DDBJ whole genome shotgun (WGS) entry which is preliminary data.</text>
</comment>
<proteinExistence type="inferred from homology"/>
<evidence type="ECO:0000256" key="2">
    <source>
        <dbReference type="RuleBase" id="RU366034"/>
    </source>
</evidence>
<dbReference type="InterPro" id="IPR008949">
    <property type="entry name" value="Isoprenoid_synthase_dom_sf"/>
</dbReference>
<keyword evidence="4" id="KW-1185">Reference proteome</keyword>
<dbReference type="Gene3D" id="1.10.600.10">
    <property type="entry name" value="Farnesyl Diphosphate Synthase"/>
    <property type="match status" value="1"/>
</dbReference>
<gene>
    <name evidence="3" type="ORF">D5H75_12725</name>
</gene>
<dbReference type="PANTHER" id="PTHR35201">
    <property type="entry name" value="TERPENE SYNTHASE"/>
    <property type="match status" value="1"/>
</dbReference>
<keyword evidence="2" id="KW-0460">Magnesium</keyword>
<organism evidence="3 4">
    <name type="scientific">Bailinhaonella thermotolerans</name>
    <dbReference type="NCBI Taxonomy" id="1070861"/>
    <lineage>
        <taxon>Bacteria</taxon>
        <taxon>Bacillati</taxon>
        <taxon>Actinomycetota</taxon>
        <taxon>Actinomycetes</taxon>
        <taxon>Streptosporangiales</taxon>
        <taxon>Streptosporangiaceae</taxon>
        <taxon>Bailinhaonella</taxon>
    </lineage>
</organism>
<accession>A0A3A4B2K4</accession>